<dbReference type="EMBL" id="UINC01016273">
    <property type="protein sequence ID" value="SVA67878.1"/>
    <property type="molecule type" value="Genomic_DNA"/>
</dbReference>
<dbReference type="PANTHER" id="PTHR33529">
    <property type="entry name" value="SLR0882 PROTEIN-RELATED"/>
    <property type="match status" value="1"/>
</dbReference>
<evidence type="ECO:0000256" key="6">
    <source>
        <dbReference type="SAM" id="Phobius"/>
    </source>
</evidence>
<protein>
    <recommendedName>
        <fullName evidence="8">LPS export ABC transporter permease LptG</fullName>
    </recommendedName>
</protein>
<organism evidence="7">
    <name type="scientific">marine metagenome</name>
    <dbReference type="NCBI Taxonomy" id="408172"/>
    <lineage>
        <taxon>unclassified sequences</taxon>
        <taxon>metagenomes</taxon>
        <taxon>ecological metagenomes</taxon>
    </lineage>
</organism>
<keyword evidence="5 6" id="KW-0472">Membrane</keyword>
<dbReference type="GO" id="GO:0043190">
    <property type="term" value="C:ATP-binding cassette (ABC) transporter complex"/>
    <property type="evidence" value="ECO:0007669"/>
    <property type="project" value="InterPro"/>
</dbReference>
<dbReference type="NCBIfam" id="TIGR04408">
    <property type="entry name" value="LptG_lptG"/>
    <property type="match status" value="1"/>
</dbReference>
<accession>A0A381XT21</accession>
<feature type="transmembrane region" description="Helical" evidence="6">
    <location>
        <begin position="97"/>
        <end position="116"/>
    </location>
</feature>
<name>A0A381XT21_9ZZZZ</name>
<sequence>MLDRYIIVAVLKGVSVVIGVLLAVGIFIELIGQLDDIGNGSYGLSTALTYIALRIPRLAFQVLPAAALVGALLSLGNFAVHRELVVMRTSGISRFRLSFSVGLAGIILMVVTGLLGESVAPSLSAYAREFRAQALHDDLNLSDGQSTWLKDGDHILNLRRQPDAASFGGVYLFELGPDRKLLQVASADTAEIDGDNRWVLGNYSETIFLDQSVQINNARESIRSYNLSPDVLGLSVVRHDLLDMPGLRRYIQYLNNNELDADRYLIAYWVRVASIISVFFMTILALPFVLGGLRSAGAGARMLVGLMIGLSYYVAAQVFANSGEVFGVDPRVVAGLPIGALILITVGAMTRVR</sequence>
<evidence type="ECO:0000256" key="1">
    <source>
        <dbReference type="ARBA" id="ARBA00004651"/>
    </source>
</evidence>
<dbReference type="PANTHER" id="PTHR33529:SF2">
    <property type="entry name" value="LIPOPOLYSACCHARIDE EXPORT SYSTEM PERMEASE PROTEIN LPTG"/>
    <property type="match status" value="1"/>
</dbReference>
<feature type="transmembrane region" description="Helical" evidence="6">
    <location>
        <begin position="302"/>
        <end position="320"/>
    </location>
</feature>
<evidence type="ECO:0000256" key="3">
    <source>
        <dbReference type="ARBA" id="ARBA00022692"/>
    </source>
</evidence>
<feature type="transmembrane region" description="Helical" evidence="6">
    <location>
        <begin position="332"/>
        <end position="352"/>
    </location>
</feature>
<reference evidence="7" key="1">
    <citation type="submission" date="2018-05" db="EMBL/GenBank/DDBJ databases">
        <authorList>
            <person name="Lanie J.A."/>
            <person name="Ng W.-L."/>
            <person name="Kazmierczak K.M."/>
            <person name="Andrzejewski T.M."/>
            <person name="Davidsen T.M."/>
            <person name="Wayne K.J."/>
            <person name="Tettelin H."/>
            <person name="Glass J.I."/>
            <person name="Rusch D."/>
            <person name="Podicherti R."/>
            <person name="Tsui H.-C.T."/>
            <person name="Winkler M.E."/>
        </authorList>
    </citation>
    <scope>NUCLEOTIDE SEQUENCE</scope>
</reference>
<keyword evidence="3 6" id="KW-0812">Transmembrane</keyword>
<gene>
    <name evidence="7" type="ORF">METZ01_LOCUS120732</name>
</gene>
<comment type="subcellular location">
    <subcellularLocation>
        <location evidence="1">Cell membrane</location>
        <topology evidence="1">Multi-pass membrane protein</topology>
    </subcellularLocation>
</comment>
<feature type="transmembrane region" description="Helical" evidence="6">
    <location>
        <begin position="58"/>
        <end position="76"/>
    </location>
</feature>
<evidence type="ECO:0000256" key="4">
    <source>
        <dbReference type="ARBA" id="ARBA00022989"/>
    </source>
</evidence>
<dbReference type="InterPro" id="IPR005495">
    <property type="entry name" value="LptG/LptF_permease"/>
</dbReference>
<evidence type="ECO:0008006" key="8">
    <source>
        <dbReference type="Google" id="ProtNLM"/>
    </source>
</evidence>
<evidence type="ECO:0000256" key="5">
    <source>
        <dbReference type="ARBA" id="ARBA00023136"/>
    </source>
</evidence>
<keyword evidence="2" id="KW-1003">Cell membrane</keyword>
<feature type="transmembrane region" description="Helical" evidence="6">
    <location>
        <begin position="7"/>
        <end position="28"/>
    </location>
</feature>
<dbReference type="GO" id="GO:0055085">
    <property type="term" value="P:transmembrane transport"/>
    <property type="evidence" value="ECO:0007669"/>
    <property type="project" value="InterPro"/>
</dbReference>
<dbReference type="InterPro" id="IPR030923">
    <property type="entry name" value="LptG"/>
</dbReference>
<proteinExistence type="predicted"/>
<feature type="transmembrane region" description="Helical" evidence="6">
    <location>
        <begin position="266"/>
        <end position="290"/>
    </location>
</feature>
<keyword evidence="4 6" id="KW-1133">Transmembrane helix</keyword>
<dbReference type="Pfam" id="PF03739">
    <property type="entry name" value="LptF_LptG"/>
    <property type="match status" value="1"/>
</dbReference>
<evidence type="ECO:0000313" key="7">
    <source>
        <dbReference type="EMBL" id="SVA67878.1"/>
    </source>
</evidence>
<dbReference type="AlphaFoldDB" id="A0A381XT21"/>
<dbReference type="GO" id="GO:0015920">
    <property type="term" value="P:lipopolysaccharide transport"/>
    <property type="evidence" value="ECO:0007669"/>
    <property type="project" value="TreeGrafter"/>
</dbReference>
<evidence type="ECO:0000256" key="2">
    <source>
        <dbReference type="ARBA" id="ARBA00022475"/>
    </source>
</evidence>